<dbReference type="InterPro" id="IPR005511">
    <property type="entry name" value="SMP-30"/>
</dbReference>
<evidence type="ECO:0000256" key="12">
    <source>
        <dbReference type="ARBA" id="ARBA00022837"/>
    </source>
</evidence>
<dbReference type="PANTHER" id="PTHR10907:SF66">
    <property type="entry name" value="MIP34848P1-RELATED"/>
    <property type="match status" value="1"/>
</dbReference>
<dbReference type="InterPro" id="IPR008367">
    <property type="entry name" value="Regucalcin"/>
</dbReference>
<evidence type="ECO:0000256" key="4">
    <source>
        <dbReference type="ARBA" id="ARBA00001946"/>
    </source>
</evidence>
<evidence type="ECO:0000256" key="11">
    <source>
        <dbReference type="ARBA" id="ARBA00022801"/>
    </source>
</evidence>
<evidence type="ECO:0000256" key="2">
    <source>
        <dbReference type="ARBA" id="ARBA00001913"/>
    </source>
</evidence>
<dbReference type="GO" id="GO:0019853">
    <property type="term" value="P:L-ascorbic acid biosynthetic process"/>
    <property type="evidence" value="ECO:0007669"/>
    <property type="project" value="TreeGrafter"/>
</dbReference>
<dbReference type="FunFam" id="2.120.10.30:FF:000027">
    <property type="entry name" value="Regucalcin homologue"/>
    <property type="match status" value="1"/>
</dbReference>
<evidence type="ECO:0000256" key="9">
    <source>
        <dbReference type="ARBA" id="ARBA00022490"/>
    </source>
</evidence>
<keyword evidence="18" id="KW-1185">Reference proteome</keyword>
<evidence type="ECO:0000256" key="13">
    <source>
        <dbReference type="ARBA" id="ARBA00032464"/>
    </source>
</evidence>
<feature type="binding site" evidence="15">
    <location>
        <position position="184"/>
    </location>
    <ligand>
        <name>a divalent metal cation</name>
        <dbReference type="ChEBI" id="CHEBI:60240"/>
    </ligand>
</feature>
<proteinExistence type="inferred from homology"/>
<feature type="active site" description="Proton donor/acceptor" evidence="14">
    <location>
        <position position="236"/>
    </location>
</feature>
<keyword evidence="15" id="KW-0862">Zinc</keyword>
<dbReference type="GO" id="GO:0004341">
    <property type="term" value="F:gluconolactonase activity"/>
    <property type="evidence" value="ECO:0007669"/>
    <property type="project" value="UniProtKB-EC"/>
</dbReference>
<evidence type="ECO:0000259" key="16">
    <source>
        <dbReference type="Pfam" id="PF08450"/>
    </source>
</evidence>
<protein>
    <recommendedName>
        <fullName evidence="8">Regucalcin</fullName>
        <ecNumber evidence="7">3.1.1.17</ecNumber>
    </recommendedName>
    <alternativeName>
        <fullName evidence="13">Gluconolactonase</fullName>
    </alternativeName>
</protein>
<evidence type="ECO:0000256" key="14">
    <source>
        <dbReference type="PIRSR" id="PIRSR605511-1"/>
    </source>
</evidence>
<feature type="binding site" evidence="15">
    <location>
        <position position="131"/>
    </location>
    <ligand>
        <name>substrate</name>
    </ligand>
</feature>
<dbReference type="Pfam" id="PF08450">
    <property type="entry name" value="SGL"/>
    <property type="match status" value="1"/>
</dbReference>
<evidence type="ECO:0000256" key="6">
    <source>
        <dbReference type="ARBA" id="ARBA00008853"/>
    </source>
</evidence>
<evidence type="ECO:0000256" key="8">
    <source>
        <dbReference type="ARBA" id="ARBA00016808"/>
    </source>
</evidence>
<dbReference type="AlphaFoldDB" id="A0AAN9W0K0"/>
<evidence type="ECO:0000256" key="5">
    <source>
        <dbReference type="ARBA" id="ARBA00004496"/>
    </source>
</evidence>
<evidence type="ECO:0000256" key="10">
    <source>
        <dbReference type="ARBA" id="ARBA00022723"/>
    </source>
</evidence>
<keyword evidence="11" id="KW-0378">Hydrolase</keyword>
<dbReference type="InterPro" id="IPR011042">
    <property type="entry name" value="6-blade_b-propeller_TolB-like"/>
</dbReference>
<keyword evidence="12" id="KW-0106">Calcium</keyword>
<dbReference type="PANTHER" id="PTHR10907">
    <property type="entry name" value="REGUCALCIN"/>
    <property type="match status" value="1"/>
</dbReference>
<comment type="cofactor">
    <cofactor evidence="4">
        <name>Mg(2+)</name>
        <dbReference type="ChEBI" id="CHEBI:18420"/>
    </cofactor>
</comment>
<dbReference type="PRINTS" id="PR01790">
    <property type="entry name" value="SMP30FAMILY"/>
</dbReference>
<evidence type="ECO:0000256" key="7">
    <source>
        <dbReference type="ARBA" id="ARBA00013227"/>
    </source>
</evidence>
<dbReference type="Gene3D" id="2.120.10.30">
    <property type="entry name" value="TolB, C-terminal domain"/>
    <property type="match status" value="1"/>
</dbReference>
<feature type="binding site" evidence="15">
    <location>
        <position position="38"/>
    </location>
    <ligand>
        <name>a divalent metal cation</name>
        <dbReference type="ChEBI" id="CHEBI:60240"/>
    </ligand>
</feature>
<accession>A0AAN9W0K0</accession>
<keyword evidence="10 15" id="KW-0479">Metal-binding</keyword>
<feature type="binding site" evidence="15">
    <location>
        <position position="133"/>
    </location>
    <ligand>
        <name>substrate</name>
    </ligand>
</feature>
<reference evidence="17 18" key="1">
    <citation type="submission" date="2024-03" db="EMBL/GenBank/DDBJ databases">
        <title>The genome assembly and annotation of the cricket Gryllus longicercus Weissman &amp; Gray.</title>
        <authorList>
            <person name="Szrajer S."/>
            <person name="Gray D."/>
            <person name="Ylla G."/>
        </authorList>
    </citation>
    <scope>NUCLEOTIDE SEQUENCE [LARGE SCALE GENOMIC DNA]</scope>
    <source>
        <strain evidence="17">DAG 2021-001</strain>
        <tissue evidence="17">Whole body minus gut</tissue>
    </source>
</reference>
<comment type="cofactor">
    <cofactor evidence="2">
        <name>Ca(2+)</name>
        <dbReference type="ChEBI" id="CHEBI:29108"/>
    </cofactor>
</comment>
<dbReference type="SUPFAM" id="SSF63829">
    <property type="entry name" value="Calcium-dependent phosphotriesterase"/>
    <property type="match status" value="1"/>
</dbReference>
<comment type="cofactor">
    <cofactor evidence="15">
        <name>Zn(2+)</name>
        <dbReference type="ChEBI" id="CHEBI:29105"/>
    </cofactor>
    <text evidence="15">Binds 1 divalent metal cation per subunit.</text>
</comment>
<comment type="caution">
    <text evidence="17">The sequence shown here is derived from an EMBL/GenBank/DDBJ whole genome shotgun (WGS) entry which is preliminary data.</text>
</comment>
<evidence type="ECO:0000313" key="18">
    <source>
        <dbReference type="Proteomes" id="UP001378592"/>
    </source>
</evidence>
<dbReference type="PRINTS" id="PR01791">
    <property type="entry name" value="REGUCALCIN"/>
</dbReference>
<comment type="catalytic activity">
    <reaction evidence="1">
        <text>D-glucono-1,5-lactone + H2O = D-gluconate + H(+)</text>
        <dbReference type="Rhea" id="RHEA:10440"/>
        <dbReference type="ChEBI" id="CHEBI:15377"/>
        <dbReference type="ChEBI" id="CHEBI:15378"/>
        <dbReference type="ChEBI" id="CHEBI:16217"/>
        <dbReference type="ChEBI" id="CHEBI:18391"/>
        <dbReference type="EC" id="3.1.1.17"/>
    </reaction>
</comment>
<evidence type="ECO:0000256" key="3">
    <source>
        <dbReference type="ARBA" id="ARBA00001936"/>
    </source>
</evidence>
<dbReference type="EMBL" id="JAZDUA010000134">
    <property type="protein sequence ID" value="KAK7866868.1"/>
    <property type="molecule type" value="Genomic_DNA"/>
</dbReference>
<dbReference type="GO" id="GO:0005509">
    <property type="term" value="F:calcium ion binding"/>
    <property type="evidence" value="ECO:0007669"/>
    <property type="project" value="InterPro"/>
</dbReference>
<feature type="binding site" evidence="15">
    <location>
        <position position="236"/>
    </location>
    <ligand>
        <name>a divalent metal cation</name>
        <dbReference type="ChEBI" id="CHEBI:60240"/>
    </ligand>
</feature>
<dbReference type="Proteomes" id="UP001378592">
    <property type="component" value="Unassembled WGS sequence"/>
</dbReference>
<dbReference type="GO" id="GO:0030234">
    <property type="term" value="F:enzyme regulator activity"/>
    <property type="evidence" value="ECO:0007669"/>
    <property type="project" value="InterPro"/>
</dbReference>
<name>A0AAN9W0K0_9ORTH</name>
<comment type="similarity">
    <text evidence="6">Belongs to the SMP-30/CGR1 family.</text>
</comment>
<feature type="binding site" evidence="15">
    <location>
        <position position="151"/>
    </location>
    <ligand>
        <name>substrate</name>
    </ligand>
</feature>
<evidence type="ECO:0000313" key="17">
    <source>
        <dbReference type="EMBL" id="KAK7866868.1"/>
    </source>
</evidence>
<dbReference type="GO" id="GO:0005737">
    <property type="term" value="C:cytoplasm"/>
    <property type="evidence" value="ECO:0007669"/>
    <property type="project" value="UniProtKB-SubCell"/>
</dbReference>
<sequence>MQDAKRICCKKLKLTLLHCRTMSSVTVEVVSRKAILGEGPHWDEVENVLYFVDIKGKEVRRYDPSSKTETAVKIDEGTISLVVPVHGQKDKFIISVGRNISVLTWDGKSEKPSNLETIAEVDDEEGKRENRLNDGKADPSGRLWAGTMGYESGPNMFTQKNGALFSLTKSRTISKHISGITCSNGLAWTQDNKTMYYIDSLTYKVEAYDFDIEKGIPTNRRTAFDFKANSIEGLPDGMTIDSNGKLWVACFDGHQVIQVDPENGKLLQRFPLPSPKITSVVFGGPNLDELYVTSASMDLSPDELAKYPTAGCTYHIKGINAKGLPMNRVKM</sequence>
<evidence type="ECO:0000256" key="15">
    <source>
        <dbReference type="PIRSR" id="PIRSR605511-2"/>
    </source>
</evidence>
<dbReference type="EC" id="3.1.1.17" evidence="7"/>
<comment type="subcellular location">
    <subcellularLocation>
        <location evidence="5">Cytoplasm</location>
    </subcellularLocation>
</comment>
<organism evidence="17 18">
    <name type="scientific">Gryllus longicercus</name>
    <dbReference type="NCBI Taxonomy" id="2509291"/>
    <lineage>
        <taxon>Eukaryota</taxon>
        <taxon>Metazoa</taxon>
        <taxon>Ecdysozoa</taxon>
        <taxon>Arthropoda</taxon>
        <taxon>Hexapoda</taxon>
        <taxon>Insecta</taxon>
        <taxon>Pterygota</taxon>
        <taxon>Neoptera</taxon>
        <taxon>Polyneoptera</taxon>
        <taxon>Orthoptera</taxon>
        <taxon>Ensifera</taxon>
        <taxon>Gryllidea</taxon>
        <taxon>Grylloidea</taxon>
        <taxon>Gryllidae</taxon>
        <taxon>Gryllinae</taxon>
        <taxon>Gryllus</taxon>
    </lineage>
</organism>
<feature type="domain" description="SMP-30/Gluconolactonase/LRE-like region" evidence="16">
    <location>
        <begin position="36"/>
        <end position="296"/>
    </location>
</feature>
<evidence type="ECO:0000256" key="1">
    <source>
        <dbReference type="ARBA" id="ARBA00001589"/>
    </source>
</evidence>
<keyword evidence="9" id="KW-0963">Cytoplasm</keyword>
<gene>
    <name evidence="17" type="ORF">R5R35_006033</name>
</gene>
<dbReference type="InterPro" id="IPR013658">
    <property type="entry name" value="SGL"/>
</dbReference>
<comment type="cofactor">
    <cofactor evidence="3">
        <name>Mn(2+)</name>
        <dbReference type="ChEBI" id="CHEBI:29035"/>
    </cofactor>
</comment>